<proteinExistence type="predicted"/>
<evidence type="ECO:0000313" key="1">
    <source>
        <dbReference type="EMBL" id="DAF44311.1"/>
    </source>
</evidence>
<accession>A0A8S5S0M4</accession>
<protein>
    <submittedName>
        <fullName evidence="1">Uncharacterized protein</fullName>
    </submittedName>
</protein>
<dbReference type="EMBL" id="BK032511">
    <property type="protein sequence ID" value="DAF44311.1"/>
    <property type="molecule type" value="Genomic_DNA"/>
</dbReference>
<reference evidence="1" key="1">
    <citation type="journal article" date="2021" name="Proc. Natl. Acad. Sci. U.S.A.">
        <title>A Catalog of Tens of Thousands of Viruses from Human Metagenomes Reveals Hidden Associations with Chronic Diseases.</title>
        <authorList>
            <person name="Tisza M.J."/>
            <person name="Buck C.B."/>
        </authorList>
    </citation>
    <scope>NUCLEOTIDE SEQUENCE</scope>
    <source>
        <strain evidence="1">Ct8Lf7</strain>
    </source>
</reference>
<organism evidence="1">
    <name type="scientific">Podoviridae sp. ct8Lf7</name>
    <dbReference type="NCBI Taxonomy" id="2827723"/>
    <lineage>
        <taxon>Viruses</taxon>
        <taxon>Duplodnaviria</taxon>
        <taxon>Heunggongvirae</taxon>
        <taxon>Uroviricota</taxon>
        <taxon>Caudoviricetes</taxon>
    </lineage>
</organism>
<sequence length="58" mass="7393">MKKLIKLLNNYIKNYRIEKRYKKEHKEFIESFPFIRTEKEYKNIMNKDYKNMSDLEKE</sequence>
<name>A0A8S5S0M4_9CAUD</name>